<accession>A0AAE0KEG6</accession>
<feature type="region of interest" description="Disordered" evidence="1">
    <location>
        <begin position="129"/>
        <end position="150"/>
    </location>
</feature>
<sequence>MDARGEIVKWQDSLSRDEGIGIEADGSSSSTPDGLTTRLRTAASQIRSLEREYDYLRLWADGYGLFSGELDKILAASKRLRHSTNRLLVGICQTLSDNDLKEDDRRSLSLKSARVRDITEAAVYILRGDEGSDNDSDAESDSESARGTSSIEDIIDDLKTNIQCLVDLGPRYEEPIQDKAVAEEEAVSAPQPTIHWDLA</sequence>
<dbReference type="Proteomes" id="UP001285441">
    <property type="component" value="Unassembled WGS sequence"/>
</dbReference>
<protein>
    <submittedName>
        <fullName evidence="2">Uncharacterized protein</fullName>
    </submittedName>
</protein>
<evidence type="ECO:0000256" key="1">
    <source>
        <dbReference type="SAM" id="MobiDB-lite"/>
    </source>
</evidence>
<reference evidence="2" key="1">
    <citation type="journal article" date="2023" name="Mol. Phylogenet. Evol.">
        <title>Genome-scale phylogeny and comparative genomics of the fungal order Sordariales.</title>
        <authorList>
            <person name="Hensen N."/>
            <person name="Bonometti L."/>
            <person name="Westerberg I."/>
            <person name="Brannstrom I.O."/>
            <person name="Guillou S."/>
            <person name="Cros-Aarteil S."/>
            <person name="Calhoun S."/>
            <person name="Haridas S."/>
            <person name="Kuo A."/>
            <person name="Mondo S."/>
            <person name="Pangilinan J."/>
            <person name="Riley R."/>
            <person name="LaButti K."/>
            <person name="Andreopoulos B."/>
            <person name="Lipzen A."/>
            <person name="Chen C."/>
            <person name="Yan M."/>
            <person name="Daum C."/>
            <person name="Ng V."/>
            <person name="Clum A."/>
            <person name="Steindorff A."/>
            <person name="Ohm R.A."/>
            <person name="Martin F."/>
            <person name="Silar P."/>
            <person name="Natvig D.O."/>
            <person name="Lalanne C."/>
            <person name="Gautier V."/>
            <person name="Ament-Velasquez S.L."/>
            <person name="Kruys A."/>
            <person name="Hutchinson M.I."/>
            <person name="Powell A.J."/>
            <person name="Barry K."/>
            <person name="Miller A.N."/>
            <person name="Grigoriev I.V."/>
            <person name="Debuchy R."/>
            <person name="Gladieux P."/>
            <person name="Hiltunen Thoren M."/>
            <person name="Johannesson H."/>
        </authorList>
    </citation>
    <scope>NUCLEOTIDE SEQUENCE</scope>
    <source>
        <strain evidence="2">CBS 232.78</strain>
    </source>
</reference>
<feature type="compositionally biased region" description="Acidic residues" evidence="1">
    <location>
        <begin position="131"/>
        <end position="142"/>
    </location>
</feature>
<dbReference type="AlphaFoldDB" id="A0AAE0KEG6"/>
<keyword evidence="3" id="KW-1185">Reference proteome</keyword>
<comment type="caution">
    <text evidence="2">The sequence shown here is derived from an EMBL/GenBank/DDBJ whole genome shotgun (WGS) entry which is preliminary data.</text>
</comment>
<organism evidence="2 3">
    <name type="scientific">Podospora didyma</name>
    <dbReference type="NCBI Taxonomy" id="330526"/>
    <lineage>
        <taxon>Eukaryota</taxon>
        <taxon>Fungi</taxon>
        <taxon>Dikarya</taxon>
        <taxon>Ascomycota</taxon>
        <taxon>Pezizomycotina</taxon>
        <taxon>Sordariomycetes</taxon>
        <taxon>Sordariomycetidae</taxon>
        <taxon>Sordariales</taxon>
        <taxon>Podosporaceae</taxon>
        <taxon>Podospora</taxon>
    </lineage>
</organism>
<reference evidence="2" key="2">
    <citation type="submission" date="2023-06" db="EMBL/GenBank/DDBJ databases">
        <authorList>
            <consortium name="Lawrence Berkeley National Laboratory"/>
            <person name="Haridas S."/>
            <person name="Hensen N."/>
            <person name="Bonometti L."/>
            <person name="Westerberg I."/>
            <person name="Brannstrom I.O."/>
            <person name="Guillou S."/>
            <person name="Cros-Aarteil S."/>
            <person name="Calhoun S."/>
            <person name="Kuo A."/>
            <person name="Mondo S."/>
            <person name="Pangilinan J."/>
            <person name="Riley R."/>
            <person name="LaButti K."/>
            <person name="Andreopoulos B."/>
            <person name="Lipzen A."/>
            <person name="Chen C."/>
            <person name="Yanf M."/>
            <person name="Daum C."/>
            <person name="Ng V."/>
            <person name="Clum A."/>
            <person name="Steindorff A."/>
            <person name="Ohm R."/>
            <person name="Martin F."/>
            <person name="Silar P."/>
            <person name="Natvig D."/>
            <person name="Lalanne C."/>
            <person name="Gautier V."/>
            <person name="Ament-velasquez S.L."/>
            <person name="Kruys A."/>
            <person name="Hutchinson M.I."/>
            <person name="Powell A.J."/>
            <person name="Barry K."/>
            <person name="Miller A.N."/>
            <person name="Grigoriev I.V."/>
            <person name="Debuchy R."/>
            <person name="Gladieux P."/>
            <person name="Thoren M.H."/>
            <person name="Johannesson H."/>
        </authorList>
    </citation>
    <scope>NUCLEOTIDE SEQUENCE</scope>
    <source>
        <strain evidence="2">CBS 232.78</strain>
    </source>
</reference>
<evidence type="ECO:0000313" key="3">
    <source>
        <dbReference type="Proteomes" id="UP001285441"/>
    </source>
</evidence>
<proteinExistence type="predicted"/>
<gene>
    <name evidence="2" type="ORF">B0H63DRAFT_525976</name>
</gene>
<name>A0AAE0KEG6_9PEZI</name>
<evidence type="ECO:0000313" key="2">
    <source>
        <dbReference type="EMBL" id="KAK3374677.1"/>
    </source>
</evidence>
<feature type="region of interest" description="Disordered" evidence="1">
    <location>
        <begin position="177"/>
        <end position="199"/>
    </location>
</feature>
<dbReference type="EMBL" id="JAULSW010000007">
    <property type="protein sequence ID" value="KAK3374677.1"/>
    <property type="molecule type" value="Genomic_DNA"/>
</dbReference>